<dbReference type="Proteomes" id="UP001372834">
    <property type="component" value="Unassembled WGS sequence"/>
</dbReference>
<gene>
    <name evidence="1" type="ORF">RUM43_004943</name>
</gene>
<protein>
    <submittedName>
        <fullName evidence="1">Uncharacterized protein</fullName>
    </submittedName>
</protein>
<evidence type="ECO:0000313" key="2">
    <source>
        <dbReference type="Proteomes" id="UP001372834"/>
    </source>
</evidence>
<dbReference type="AlphaFoldDB" id="A0AAN8SBD2"/>
<name>A0AAN8SBD2_POLSC</name>
<sequence length="118" mass="13379">MKTALCQLLRQQFVRPKLSISSGTRATRAKKRSVGIADILRLNPIFNSPDVKLYEAPADYGYFARAHSEECNRNTGVNERQYLGGLQREETSIRAAGYVFNLCHEPWAIKRGQQTHVV</sequence>
<reference evidence="1 2" key="1">
    <citation type="submission" date="2023-10" db="EMBL/GenBank/DDBJ databases">
        <title>Genomes of two closely related lineages of the louse Polyplax serrata with different host specificities.</title>
        <authorList>
            <person name="Martinu J."/>
            <person name="Tarabai H."/>
            <person name="Stefka J."/>
            <person name="Hypsa V."/>
        </authorList>
    </citation>
    <scope>NUCLEOTIDE SEQUENCE [LARGE SCALE GENOMIC DNA]</scope>
    <source>
        <strain evidence="1">HR10_N</strain>
    </source>
</reference>
<accession>A0AAN8SBD2</accession>
<evidence type="ECO:0000313" key="1">
    <source>
        <dbReference type="EMBL" id="KAK6643438.1"/>
    </source>
</evidence>
<comment type="caution">
    <text evidence="1">The sequence shown here is derived from an EMBL/GenBank/DDBJ whole genome shotgun (WGS) entry which is preliminary data.</text>
</comment>
<dbReference type="EMBL" id="JAWJWE010000002">
    <property type="protein sequence ID" value="KAK6643438.1"/>
    <property type="molecule type" value="Genomic_DNA"/>
</dbReference>
<proteinExistence type="predicted"/>
<organism evidence="1 2">
    <name type="scientific">Polyplax serrata</name>
    <name type="common">Common mouse louse</name>
    <dbReference type="NCBI Taxonomy" id="468196"/>
    <lineage>
        <taxon>Eukaryota</taxon>
        <taxon>Metazoa</taxon>
        <taxon>Ecdysozoa</taxon>
        <taxon>Arthropoda</taxon>
        <taxon>Hexapoda</taxon>
        <taxon>Insecta</taxon>
        <taxon>Pterygota</taxon>
        <taxon>Neoptera</taxon>
        <taxon>Paraneoptera</taxon>
        <taxon>Psocodea</taxon>
        <taxon>Troctomorpha</taxon>
        <taxon>Phthiraptera</taxon>
        <taxon>Anoplura</taxon>
        <taxon>Polyplacidae</taxon>
        <taxon>Polyplax</taxon>
    </lineage>
</organism>